<evidence type="ECO:0000313" key="1">
    <source>
        <dbReference type="EMBL" id="GAH75535.1"/>
    </source>
</evidence>
<feature type="non-terminal residue" evidence="1">
    <location>
        <position position="1"/>
    </location>
</feature>
<reference evidence="1" key="1">
    <citation type="journal article" date="2014" name="Front. Microbiol.">
        <title>High frequency of phylogenetically diverse reductive dehalogenase-homologous genes in deep subseafloor sedimentary metagenomes.</title>
        <authorList>
            <person name="Kawai M."/>
            <person name="Futagami T."/>
            <person name="Toyoda A."/>
            <person name="Takaki Y."/>
            <person name="Nishi S."/>
            <person name="Hori S."/>
            <person name="Arai W."/>
            <person name="Tsubouchi T."/>
            <person name="Morono Y."/>
            <person name="Uchiyama I."/>
            <person name="Ito T."/>
            <person name="Fujiyama A."/>
            <person name="Inagaki F."/>
            <person name="Takami H."/>
        </authorList>
    </citation>
    <scope>NUCLEOTIDE SEQUENCE</scope>
    <source>
        <strain evidence="1">Expedition CK06-06</strain>
    </source>
</reference>
<gene>
    <name evidence="1" type="ORF">S03H2_44195</name>
</gene>
<comment type="caution">
    <text evidence="1">The sequence shown here is derived from an EMBL/GenBank/DDBJ whole genome shotgun (WGS) entry which is preliminary data.</text>
</comment>
<protein>
    <submittedName>
        <fullName evidence="1">Uncharacterized protein</fullName>
    </submittedName>
</protein>
<dbReference type="AlphaFoldDB" id="X1J210"/>
<dbReference type="EMBL" id="BARU01027619">
    <property type="protein sequence ID" value="GAH75535.1"/>
    <property type="molecule type" value="Genomic_DNA"/>
</dbReference>
<organism evidence="1">
    <name type="scientific">marine sediment metagenome</name>
    <dbReference type="NCBI Taxonomy" id="412755"/>
    <lineage>
        <taxon>unclassified sequences</taxon>
        <taxon>metagenomes</taxon>
        <taxon>ecological metagenomes</taxon>
    </lineage>
</organism>
<sequence>AGDTLTHTFYKEPWPICETRWFTFKGDVDTLWTASAGPIFKKHRVAPPATKYFYSDAHPEVTSVDGRAYHDLWAGLPWLELRAGPGTLFADEGDNLFLIIYGSRTANKWYMLNRNALLFNTSFIRVGRTILDGKLRIFISGVENADDWPGAKIALVASNPNSNIQLEAADYQRIGSTLLSPDLAKITDHPFPDGYFTFNLNAAGLAAITQGGITKLGLREYYFDILGNEPEYHGYKRFGFMIHSADHADPETWPRLEVTYK</sequence>
<accession>X1J210</accession>
<proteinExistence type="predicted"/>
<name>X1J210_9ZZZZ</name>